<feature type="region of interest" description="Binds crRNA" evidence="2">
    <location>
        <begin position="519"/>
        <end position="523"/>
    </location>
</feature>
<feature type="region of interest" description="Binds crRNA" evidence="2">
    <location>
        <begin position="830"/>
        <end position="838"/>
    </location>
</feature>
<feature type="region of interest" description="Binds DNA in crRNA-target DNA heteroduplex" evidence="2">
    <location>
        <begin position="245"/>
        <end position="249"/>
    </location>
</feature>
<evidence type="ECO:0000256" key="1">
    <source>
        <dbReference type="PIRSR" id="PIRSR627620-1"/>
    </source>
</evidence>
<evidence type="ECO:0000256" key="3">
    <source>
        <dbReference type="PIRSR" id="PIRSR627620-3"/>
    </source>
</evidence>
<feature type="active site" description="For DNase activity of RuvC domain" evidence="1">
    <location>
        <position position="881"/>
    </location>
</feature>
<feature type="domain" description="Cas12a RuvC nuclease" evidence="5">
    <location>
        <begin position="858"/>
        <end position="1026"/>
    </location>
</feature>
<feature type="region of interest" description="Binds crRNA in crRNA-target DNA heteroduplex" evidence="2">
    <location>
        <begin position="268"/>
        <end position="271"/>
    </location>
</feature>
<feature type="site" description="Binds DNA in crRNA-target DNA heteroduplex" evidence="3">
    <location>
        <position position="517"/>
    </location>
</feature>
<keyword evidence="8" id="KW-1185">Reference proteome</keyword>
<dbReference type="SMR" id="A0A415GCN6"/>
<evidence type="ECO:0000313" key="8">
    <source>
        <dbReference type="Proteomes" id="UP000286598"/>
    </source>
</evidence>
<dbReference type="NCBIfam" id="TIGR04330">
    <property type="entry name" value="cas_Cpf1"/>
    <property type="match status" value="1"/>
</dbReference>
<dbReference type="AlphaFoldDB" id="A0A415GCN6"/>
<evidence type="ECO:0000259" key="4">
    <source>
        <dbReference type="Pfam" id="PF18501"/>
    </source>
</evidence>
<dbReference type="InterPro" id="IPR027620">
    <property type="entry name" value="Cas12a"/>
</dbReference>
<feature type="site" description="Caps the crRNA-target DNA heteroduplex" evidence="3">
    <location>
        <position position="347"/>
    </location>
</feature>
<feature type="site" description="Binds crRNA" evidence="3">
    <location>
        <position position="795"/>
    </location>
</feature>
<comment type="caution">
    <text evidence="7">The sequence shown here is derived from an EMBL/GenBank/DDBJ whole genome shotgun (WGS) entry which is preliminary data.</text>
</comment>
<sequence>MKEIKELTGLYSLTKTIGLELKPVGKTQQLIESKKLIEQDDQRAEDYKIVKDIIDRYHKDFIDKCLNSVEIKKEDLEEYVSLAENSNRNTKDFDEVKTKMRNQITEAFKKNHLFTGLFKKNLIKDYLPDFVSEEEKNVVNKFSKFTTYFDAFNNNRKNLYSGDAKSGTIAYRLIHENLPMFLDNIASFNKISETRVNEYFSSIEAEFTDTLNGKHLADLFQIDYFNNTLTQKKIDNYNYIVGAVNKAVNLYKQQHKNIRIPLLKKIHKMILSDRVTPSWLPERFESDEEMLTAIKATYESLKEVLVGDDDDSLRNLLLNIDNFDLEHIYIAKDSGLTSISQQIFGYYDTYTLAIKDQLQRKNPATKKQRENPNLYDERIDKLYKKEGSFSIAYLNRLVDTKEHITINEYYRLLGSYCREGGKSNDDFFKQIDGAYSAISYLFSAEHGEIAQSDSDTAVVQKLLEAYKGLQRFIKPLLGHGDEADKDNEFDVKLRKVWDELNIITPLYDKVRNWLSRKIYNPEKIKLYFENNGKLLSGWSDSQTEYDNGTQYGGYIFRKKNEIGEYDFYLGISADAKLFRRDKTICYEDGMYERLDYYNLKPNTLLGNSYIGNYGEDSNAVLSAFNDAVTKLHLEKKLVPKDNEKVPTYLKRLKQDYANFYQILMNDNNVVDAYKSMKQHILATLASLIRVPAAIELTTQTNLDIDKLIDEIINLPSESFGYFPVATAAIEEANNREKKPLFLFKMSNKDLSYAEKFSKGDRKSRGTENLHTMYLKALLGMTQNVFSIGSGMVFFRHNTEGLAETTARHKANEFIANKNKLNDKKKSIFDYEIVKNKRFTVDKYLFHLSLKLNYTQPNKFDINSKVREIIRNGGIKHIIGIDRGERNLIYLSLIDMEGNIVMQKSLNILKDDHNAKGTDYKGLLTEREGENKEARRNWKKIANIKDLKRGYLSQVVHIISKMMVEYNAIVVLEDLNPGFIRGRQKIERNVYEQFERMLIDKLNFYVDKHKDANETGGLLHALQLTSES</sequence>
<evidence type="ECO:0000259" key="6">
    <source>
        <dbReference type="Pfam" id="PF21918"/>
    </source>
</evidence>
<gene>
    <name evidence="7" type="ORF">DW060_13405</name>
</gene>
<dbReference type="Proteomes" id="UP000286598">
    <property type="component" value="Unassembled WGS sequence"/>
</dbReference>
<evidence type="ECO:0000313" key="7">
    <source>
        <dbReference type="EMBL" id="RHK46072.1"/>
    </source>
</evidence>
<dbReference type="EMBL" id="QRNO01000127">
    <property type="protein sequence ID" value="RHK46072.1"/>
    <property type="molecule type" value="Genomic_DNA"/>
</dbReference>
<feature type="active site" description="For DNase activity of RuvC domain" evidence="1">
    <location>
        <position position="972"/>
    </location>
</feature>
<evidence type="ECO:0000256" key="2">
    <source>
        <dbReference type="PIRSR" id="PIRSR627620-2"/>
    </source>
</evidence>
<feature type="site" description="Binds Target strand DNA; via amide nitrogen" evidence="3">
    <location>
        <position position="788"/>
    </location>
</feature>
<dbReference type="Pfam" id="PF18501">
    <property type="entry name" value="REC1"/>
    <property type="match status" value="1"/>
</dbReference>
<feature type="region of interest" description="Binds crRNA alone and in crRNA-target DNA heteroduplex" evidence="2">
    <location>
        <begin position="152"/>
        <end position="156"/>
    </location>
</feature>
<feature type="domain" description="Cas12a REC2" evidence="6">
    <location>
        <begin position="286"/>
        <end position="515"/>
    </location>
</feature>
<dbReference type="Pfam" id="PF18516">
    <property type="entry name" value="RuvC_1"/>
    <property type="match status" value="1"/>
</dbReference>
<proteinExistence type="predicted"/>
<feature type="region of interest" description="Binds crRNA" evidence="2">
    <location>
        <begin position="769"/>
        <end position="770"/>
    </location>
</feature>
<evidence type="ECO:0000259" key="5">
    <source>
        <dbReference type="Pfam" id="PF18516"/>
    </source>
</evidence>
<feature type="region of interest" description="Binds crRNA alone and in crRNA-target DNA heteroduplex" evidence="2">
    <location>
        <begin position="47"/>
        <end position="51"/>
    </location>
</feature>
<dbReference type="InterPro" id="IPR054116">
    <property type="entry name" value="Cas12a_REC2"/>
</dbReference>
<feature type="active site" description="For pre-crRNA processing" evidence="1">
    <location>
        <position position="834"/>
    </location>
</feature>
<organism evidence="7 8">
    <name type="scientific">Leyella stercorea</name>
    <dbReference type="NCBI Taxonomy" id="363265"/>
    <lineage>
        <taxon>Bacteria</taxon>
        <taxon>Pseudomonadati</taxon>
        <taxon>Bacteroidota</taxon>
        <taxon>Bacteroidia</taxon>
        <taxon>Bacteroidales</taxon>
        <taxon>Prevotellaceae</taxon>
        <taxon>Leyella</taxon>
    </lineage>
</organism>
<dbReference type="InterPro" id="IPR040852">
    <property type="entry name" value="RuvC_1"/>
</dbReference>
<dbReference type="Pfam" id="PF21918">
    <property type="entry name" value="cas_Cpf1_2nd"/>
    <property type="match status" value="1"/>
</dbReference>
<accession>A0A415GCN6</accession>
<name>A0A415GCN6_9BACT</name>
<dbReference type="InterPro" id="IPR040787">
    <property type="entry name" value="Cas12a_REC1"/>
</dbReference>
<reference evidence="7 8" key="1">
    <citation type="submission" date="2018-08" db="EMBL/GenBank/DDBJ databases">
        <title>A genome reference for cultivated species of the human gut microbiota.</title>
        <authorList>
            <person name="Zou Y."/>
            <person name="Xue W."/>
            <person name="Luo G."/>
        </authorList>
    </citation>
    <scope>NUCLEOTIDE SEQUENCE [LARGE SCALE GENOMIC DNA]</scope>
    <source>
        <strain evidence="7 8">AF42-9</strain>
    </source>
</reference>
<dbReference type="OrthoDB" id="318356at2"/>
<feature type="domain" description="Cas12a REC1" evidence="4">
    <location>
        <begin position="48"/>
        <end position="270"/>
    </location>
</feature>
<feature type="region of interest" description="Binds crRNA" evidence="2">
    <location>
        <begin position="748"/>
        <end position="751"/>
    </location>
</feature>
<feature type="active site" description="For pre-crRNA processing" evidence="1">
    <location>
        <position position="817"/>
    </location>
</feature>
<feature type="active site" description="For pre-crRNA processing" evidence="1">
    <location>
        <position position="808"/>
    </location>
</feature>
<protein>
    <submittedName>
        <fullName evidence="7">Type V CRISPR-associated protein Cpf1</fullName>
    </submittedName>
</protein>
<feature type="site" description="Binds crRNA alone and in crRNA-target DNA heteroduplex" evidence="3">
    <location>
        <position position="16"/>
    </location>
</feature>